<dbReference type="Gene3D" id="2.130.10.30">
    <property type="entry name" value="Regulator of chromosome condensation 1/beta-lactamase-inhibitor protein II"/>
    <property type="match status" value="2"/>
</dbReference>
<feature type="repeat" description="RCC1" evidence="2">
    <location>
        <begin position="219"/>
        <end position="274"/>
    </location>
</feature>
<dbReference type="Proteomes" id="UP001497623">
    <property type="component" value="Unassembled WGS sequence"/>
</dbReference>
<comment type="caution">
    <text evidence="4">The sequence shown here is derived from an EMBL/GenBank/DDBJ whole genome shotgun (WGS) entry which is preliminary data.</text>
</comment>
<dbReference type="PANTHER" id="PTHR22870">
    <property type="entry name" value="REGULATOR OF CHROMOSOME CONDENSATION"/>
    <property type="match status" value="1"/>
</dbReference>
<dbReference type="Pfam" id="PF25390">
    <property type="entry name" value="WD40_RLD"/>
    <property type="match status" value="1"/>
</dbReference>
<dbReference type="PRINTS" id="PR00633">
    <property type="entry name" value="RCCNDNSATION"/>
</dbReference>
<feature type="domain" description="RCC1-like" evidence="3">
    <location>
        <begin position="4"/>
        <end position="386"/>
    </location>
</feature>
<dbReference type="PANTHER" id="PTHR22870:SF466">
    <property type="entry name" value="ANKYRIN REPEAT-CONTAINING PROTEIN"/>
    <property type="match status" value="1"/>
</dbReference>
<feature type="repeat" description="RCC1" evidence="2">
    <location>
        <begin position="59"/>
        <end position="111"/>
    </location>
</feature>
<feature type="repeat" description="RCC1" evidence="2">
    <location>
        <begin position="163"/>
        <end position="218"/>
    </location>
</feature>
<dbReference type="PROSITE" id="PS00626">
    <property type="entry name" value="RCC1_2"/>
    <property type="match status" value="1"/>
</dbReference>
<evidence type="ECO:0000259" key="3">
    <source>
        <dbReference type="Pfam" id="PF25390"/>
    </source>
</evidence>
<sequence>MSALYAWGANSHGQLGLGFVSEQVVNPTRVCELPDTVPEGSIKTVVGGGGHTFILTNHGRIYGAGWNSSGQVGDGTQVRSVPCFQQIRGLEGHQMTSVACGWHHSIGLSNTGRIWVWGSNSHGQLGLPKDEVPYSSLPISLDLRDVVSVAAGLRHTAVATKEGAVYTWGAGSHGQLGHMDSQGKVVKLQPTPKLVEHIEGKVLKVACGQNTTFGLTTEGQLLAWGDNKWGQLAHDPKSVGYFTCPLPIPQNYFGSERISWIVAGWTHVAVGVASGKVYIWGRSDYGQLGPLEDTIQPNQIHRYRYIPSVLSLPKKRILGLVCGSEHNLALINPEKDESASGSCLYTWGWNEHGNCGDGSVNNILTPVKVQLPGNVKMVGVGSGHSFSLVKLF</sequence>
<feature type="repeat" description="RCC1" evidence="2">
    <location>
        <begin position="342"/>
        <end position="391"/>
    </location>
</feature>
<dbReference type="InterPro" id="IPR000408">
    <property type="entry name" value="Reg_chr_condens"/>
</dbReference>
<name>A0AAV2QS75_MEGNR</name>
<dbReference type="PROSITE" id="PS50012">
    <property type="entry name" value="RCC1_3"/>
    <property type="match status" value="7"/>
</dbReference>
<dbReference type="AlphaFoldDB" id="A0AAV2QS75"/>
<feature type="repeat" description="RCC1" evidence="2">
    <location>
        <begin position="112"/>
        <end position="162"/>
    </location>
</feature>
<keyword evidence="5" id="KW-1185">Reference proteome</keyword>
<dbReference type="SUPFAM" id="SSF50985">
    <property type="entry name" value="RCC1/BLIP-II"/>
    <property type="match status" value="1"/>
</dbReference>
<dbReference type="EMBL" id="CAXKWB010010604">
    <property type="protein sequence ID" value="CAL4098616.1"/>
    <property type="molecule type" value="Genomic_DNA"/>
</dbReference>
<reference evidence="4 5" key="1">
    <citation type="submission" date="2024-05" db="EMBL/GenBank/DDBJ databases">
        <authorList>
            <person name="Wallberg A."/>
        </authorList>
    </citation>
    <scope>NUCLEOTIDE SEQUENCE [LARGE SCALE GENOMIC DNA]</scope>
</reference>
<feature type="repeat" description="RCC1" evidence="2">
    <location>
        <begin position="275"/>
        <end position="333"/>
    </location>
</feature>
<organism evidence="4 5">
    <name type="scientific">Meganyctiphanes norvegica</name>
    <name type="common">Northern krill</name>
    <name type="synonym">Thysanopoda norvegica</name>
    <dbReference type="NCBI Taxonomy" id="48144"/>
    <lineage>
        <taxon>Eukaryota</taxon>
        <taxon>Metazoa</taxon>
        <taxon>Ecdysozoa</taxon>
        <taxon>Arthropoda</taxon>
        <taxon>Crustacea</taxon>
        <taxon>Multicrustacea</taxon>
        <taxon>Malacostraca</taxon>
        <taxon>Eumalacostraca</taxon>
        <taxon>Eucarida</taxon>
        <taxon>Euphausiacea</taxon>
        <taxon>Euphausiidae</taxon>
        <taxon>Meganyctiphanes</taxon>
    </lineage>
</organism>
<feature type="repeat" description="RCC1" evidence="2">
    <location>
        <begin position="2"/>
        <end position="58"/>
    </location>
</feature>
<evidence type="ECO:0000313" key="5">
    <source>
        <dbReference type="Proteomes" id="UP001497623"/>
    </source>
</evidence>
<keyword evidence="1" id="KW-0677">Repeat</keyword>
<evidence type="ECO:0000256" key="1">
    <source>
        <dbReference type="ARBA" id="ARBA00022737"/>
    </source>
</evidence>
<accession>A0AAV2QS75</accession>
<dbReference type="InterPro" id="IPR009091">
    <property type="entry name" value="RCC1/BLIP-II"/>
</dbReference>
<evidence type="ECO:0000256" key="2">
    <source>
        <dbReference type="PROSITE-ProRule" id="PRU00235"/>
    </source>
</evidence>
<gene>
    <name evidence="4" type="ORF">MNOR_LOCUS16277</name>
</gene>
<protein>
    <recommendedName>
        <fullName evidence="3">RCC1-like domain-containing protein</fullName>
    </recommendedName>
</protein>
<dbReference type="InterPro" id="IPR058923">
    <property type="entry name" value="RCC1-like_dom"/>
</dbReference>
<evidence type="ECO:0000313" key="4">
    <source>
        <dbReference type="EMBL" id="CAL4098616.1"/>
    </source>
</evidence>
<proteinExistence type="predicted"/>
<dbReference type="InterPro" id="IPR051210">
    <property type="entry name" value="Ub_ligase/GEF_domain"/>
</dbReference>